<dbReference type="GO" id="GO:0005737">
    <property type="term" value="C:cytoplasm"/>
    <property type="evidence" value="ECO:0007669"/>
    <property type="project" value="TreeGrafter"/>
</dbReference>
<dbReference type="PANTHER" id="PTHR13847">
    <property type="entry name" value="SARCOSINE DEHYDROGENASE-RELATED"/>
    <property type="match status" value="1"/>
</dbReference>
<dbReference type="InterPro" id="IPR006076">
    <property type="entry name" value="FAD-dep_OxRdtase"/>
</dbReference>
<dbReference type="InterPro" id="IPR036188">
    <property type="entry name" value="FAD/NAD-bd_sf"/>
</dbReference>
<dbReference type="Gene3D" id="3.50.50.60">
    <property type="entry name" value="FAD/NAD(P)-binding domain"/>
    <property type="match status" value="1"/>
</dbReference>
<proteinExistence type="predicted"/>
<organism evidence="3 4">
    <name type="scientific">Paenirhodobacter populi</name>
    <dbReference type="NCBI Taxonomy" id="2306993"/>
    <lineage>
        <taxon>Bacteria</taxon>
        <taxon>Pseudomonadati</taxon>
        <taxon>Pseudomonadota</taxon>
        <taxon>Alphaproteobacteria</taxon>
        <taxon>Rhodobacterales</taxon>
        <taxon>Rhodobacter group</taxon>
        <taxon>Paenirhodobacter</taxon>
    </lineage>
</organism>
<evidence type="ECO:0000313" key="4">
    <source>
        <dbReference type="Proteomes" id="UP000284476"/>
    </source>
</evidence>
<dbReference type="AlphaFoldDB" id="A0A443JVZ5"/>
<dbReference type="SUPFAM" id="SSF51905">
    <property type="entry name" value="FAD/NAD(P)-binding domain"/>
    <property type="match status" value="1"/>
</dbReference>
<evidence type="ECO:0000256" key="1">
    <source>
        <dbReference type="ARBA" id="ARBA00023002"/>
    </source>
</evidence>
<accession>A0A443JVZ5</accession>
<dbReference type="GO" id="GO:0016491">
    <property type="term" value="F:oxidoreductase activity"/>
    <property type="evidence" value="ECO:0007669"/>
    <property type="project" value="UniProtKB-KW"/>
</dbReference>
<dbReference type="EMBL" id="SAUZ01000001">
    <property type="protein sequence ID" value="RWR24626.1"/>
    <property type="molecule type" value="Genomic_DNA"/>
</dbReference>
<evidence type="ECO:0000259" key="2">
    <source>
        <dbReference type="Pfam" id="PF01266"/>
    </source>
</evidence>
<sequence length="429" mass="46858">MQEPHTRSYYAATAHAYPAFPVLQGETEADVVVIGGGFTGVNAAIELADRGLRVVLLEANRIGWGATGRNGGQITGSLSGDRAMAREFRRSLGSETENYIWNLRWRGHDIIRKRVARFGIDCDLKPGHLQAALKPAHVAELRALVAEAEARGMGDEVRYVEGADLRALLDVPIYIGGVHNRRNMHVHSLNLVIGEAQAAAGLGVRIFEDSEVIGITRGARPVVRTGQGRVTCDTVLLAGNAYHHLGRSRMRGVLFPAALGIIATAPIDEEVARAINPQDIAVYDDRFVLDYHRLSADRRLIFGGGTNYSGRDSADIAAELRPALERTYPRLKGIGIDFAWSGRDGIVLNRIPHLGRIAPNIFYAEGYSGHGIATTHIVAEIMAGAITGTMEEFDVFDAVHRLRLPIGNWLTHHALALGMAYYTLRERLT</sequence>
<dbReference type="Pfam" id="PF01266">
    <property type="entry name" value="DAO"/>
    <property type="match status" value="1"/>
</dbReference>
<evidence type="ECO:0000313" key="3">
    <source>
        <dbReference type="EMBL" id="RWR24626.1"/>
    </source>
</evidence>
<dbReference type="PANTHER" id="PTHR13847:SF249">
    <property type="entry name" value="OXIDOREDUCTASE-RELATED"/>
    <property type="match status" value="1"/>
</dbReference>
<reference evidence="3 4" key="2">
    <citation type="submission" date="2019-01" db="EMBL/GenBank/DDBJ databases">
        <authorList>
            <person name="Li Y."/>
        </authorList>
    </citation>
    <scope>NUCLEOTIDE SEQUENCE [LARGE SCALE GENOMIC DNA]</scope>
    <source>
        <strain evidence="3 4">SK2B-1</strain>
    </source>
</reference>
<keyword evidence="1" id="KW-0560">Oxidoreductase</keyword>
<name>A0A443JVZ5_9RHOB</name>
<protein>
    <submittedName>
        <fullName evidence="3">FAD-binding oxidoreductase</fullName>
    </submittedName>
</protein>
<dbReference type="Proteomes" id="UP000284476">
    <property type="component" value="Unassembled WGS sequence"/>
</dbReference>
<gene>
    <name evidence="3" type="ORF">D2T30_01615</name>
</gene>
<dbReference type="Gene3D" id="3.30.9.10">
    <property type="entry name" value="D-Amino Acid Oxidase, subunit A, domain 2"/>
    <property type="match status" value="1"/>
</dbReference>
<feature type="domain" description="FAD dependent oxidoreductase" evidence="2">
    <location>
        <begin position="30"/>
        <end position="383"/>
    </location>
</feature>
<dbReference type="RefSeq" id="WP_128207361.1">
    <property type="nucleotide sequence ID" value="NZ_JBHRSO010000057.1"/>
</dbReference>
<comment type="caution">
    <text evidence="3">The sequence shown here is derived from an EMBL/GenBank/DDBJ whole genome shotgun (WGS) entry which is preliminary data.</text>
</comment>
<reference evidence="3 4" key="1">
    <citation type="submission" date="2019-01" db="EMBL/GenBank/DDBJ databases">
        <title>Sinorhodobacter populi sp. nov. isolated from the symptomatic bark tissue of Populus euramericana canker.</title>
        <authorList>
            <person name="Xu G."/>
        </authorList>
    </citation>
    <scope>NUCLEOTIDE SEQUENCE [LARGE SCALE GENOMIC DNA]</scope>
    <source>
        <strain evidence="3 4">SK2B-1</strain>
    </source>
</reference>